<name>A0A4Q9N4J6_9APHY</name>
<evidence type="ECO:0000313" key="1">
    <source>
        <dbReference type="EMBL" id="TBU33961.1"/>
    </source>
</evidence>
<dbReference type="AlphaFoldDB" id="A0A4Q9N4J6"/>
<dbReference type="EMBL" id="ML143389">
    <property type="protein sequence ID" value="TBU33961.1"/>
    <property type="molecule type" value="Genomic_DNA"/>
</dbReference>
<organism evidence="1">
    <name type="scientific">Dichomitus squalens</name>
    <dbReference type="NCBI Taxonomy" id="114155"/>
    <lineage>
        <taxon>Eukaryota</taxon>
        <taxon>Fungi</taxon>
        <taxon>Dikarya</taxon>
        <taxon>Basidiomycota</taxon>
        <taxon>Agaricomycotina</taxon>
        <taxon>Agaricomycetes</taxon>
        <taxon>Polyporales</taxon>
        <taxon>Polyporaceae</taxon>
        <taxon>Dichomitus</taxon>
    </lineage>
</organism>
<accession>A0A4Q9N4J6</accession>
<gene>
    <name evidence="1" type="ORF">BD311DRAFT_337923</name>
</gene>
<proteinExistence type="predicted"/>
<dbReference type="Proteomes" id="UP000292957">
    <property type="component" value="Unassembled WGS sequence"/>
</dbReference>
<sequence>MRLRIVPAAHRHAEACDKDVPVVRLSSNLIISMLELAVLWAQRPCASEYEKQLASNGMCIRLLPGTSGVHAAPLSQCTFHVLFYRHRGDLMCVMLRDYSLNHLSAFVLLTAGYVRPEIPRLSFGLRRRRQLCCCLRALTVRRWDTTASILS</sequence>
<protein>
    <submittedName>
        <fullName evidence="1">Uncharacterized protein</fullName>
    </submittedName>
</protein>
<reference evidence="1" key="1">
    <citation type="submission" date="2019-01" db="EMBL/GenBank/DDBJ databases">
        <title>Draft genome sequences of three monokaryotic isolates of the white-rot basidiomycete fungus Dichomitus squalens.</title>
        <authorList>
            <consortium name="DOE Joint Genome Institute"/>
            <person name="Lopez S.C."/>
            <person name="Andreopoulos B."/>
            <person name="Pangilinan J."/>
            <person name="Lipzen A."/>
            <person name="Riley R."/>
            <person name="Ahrendt S."/>
            <person name="Ng V."/>
            <person name="Barry K."/>
            <person name="Daum C."/>
            <person name="Grigoriev I.V."/>
            <person name="Hilden K.S."/>
            <person name="Makela M.R."/>
            <person name="de Vries R.P."/>
        </authorList>
    </citation>
    <scope>NUCLEOTIDE SEQUENCE [LARGE SCALE GENOMIC DNA]</scope>
    <source>
        <strain evidence="1">OM18370.1</strain>
    </source>
</reference>